<sequence>MIVDKKEAWKELLRLTPTTAWMFDPVKVDTVQALARIANGETKVRQKKNRKRVICVYHDGKLLTDGYAKTLCQSFGISRQALHKRARMQYVDSKGRQFKYLEEKKC</sequence>
<evidence type="ECO:0000313" key="1">
    <source>
        <dbReference type="EMBL" id="VYU53286.1"/>
    </source>
</evidence>
<dbReference type="RefSeq" id="WP_148411344.1">
    <property type="nucleotide sequence ID" value="NZ_CACRTQ010000065.1"/>
</dbReference>
<reference evidence="1" key="1">
    <citation type="submission" date="2019-11" db="EMBL/GenBank/DDBJ databases">
        <authorList>
            <person name="Feng L."/>
        </authorList>
    </citation>
    <scope>NUCLEOTIDE SEQUENCE</scope>
    <source>
        <strain evidence="1">EFaeciumLFYP64</strain>
    </source>
</reference>
<name>A0A6N3FN64_ENTFC</name>
<organism evidence="1">
    <name type="scientific">Enterococcus faecium</name>
    <name type="common">Streptococcus faecium</name>
    <dbReference type="NCBI Taxonomy" id="1352"/>
    <lineage>
        <taxon>Bacteria</taxon>
        <taxon>Bacillati</taxon>
        <taxon>Bacillota</taxon>
        <taxon>Bacilli</taxon>
        <taxon>Lactobacillales</taxon>
        <taxon>Enterococcaceae</taxon>
        <taxon>Enterococcus</taxon>
    </lineage>
</organism>
<proteinExistence type="predicted"/>
<protein>
    <submittedName>
        <fullName evidence="1">Uncharacterized protein</fullName>
    </submittedName>
</protein>
<dbReference type="AlphaFoldDB" id="A0A6N3FN64"/>
<dbReference type="EMBL" id="CACRTQ010000065">
    <property type="protein sequence ID" value="VYU53286.1"/>
    <property type="molecule type" value="Genomic_DNA"/>
</dbReference>
<gene>
    <name evidence="1" type="ORF">EFLFYP64_02651</name>
</gene>
<accession>A0A6N3FN64</accession>